<feature type="region of interest" description="Disordered" evidence="1">
    <location>
        <begin position="82"/>
        <end position="124"/>
    </location>
</feature>
<dbReference type="PANTHER" id="PTHR10677">
    <property type="entry name" value="UBIQUILIN"/>
    <property type="match status" value="1"/>
</dbReference>
<dbReference type="AlphaFoldDB" id="A0A3Q2TUF9"/>
<protein>
    <submittedName>
        <fullName evidence="4">Ubiquilin 1</fullName>
    </submittedName>
</protein>
<feature type="compositionally biased region" description="Low complexity" evidence="1">
    <location>
        <begin position="472"/>
        <end position="481"/>
    </location>
</feature>
<sequence length="544" mass="59893">MSDSVKDGVANADERHKSERIHVVLRGVTESGAFAIRGDCTVRQLKRRLSERLRAPAERLVLTRSGRVLRESELVSQIKERKGRVSLCSSRSPDPSPARAISDPTSEPVQSELTADPDPDQTQTPTSLLYLVEGLDSLGLENSRSSFFTALRSQTESRLQSDPEMTHRVPASPPVQNTLCTSSPQSARQLSLSNPQLQQVLKANPEVEDMLNDSEKQVLELIGEPEMMEEAMQNEDRSLENVALVQGNHENTAALEVLQTTGEKMQQHHRKQSQEATFPLVTTSRESHQKAEGRSSPPLASDYRDPHRELTATPRAGSSFQSTLTAGMQSLLEGISARPGLMESLMSGPHINSLLNCLSQNPDFAAQMLLSHPLFSGNVPLQEQMRQQIPLFLQQMQSPELLSAMLNPRAMEALRQIQHGLQTLAVEAPLLMPVAGIGTSGGSGPNSASEHPCDPDQKNQSGCSPQKVPLTQQQQQQQQQQQFVHQMLKALANTGNEVRREEEEDFQEELQQLSSMGFRDKRANLQALISTGGDLCSALHLLSL</sequence>
<dbReference type="Ensembl" id="ENSFHET00000035191.1">
    <property type="protein sequence ID" value="ENSFHEP00000020410.1"/>
    <property type="gene ID" value="ENSFHEG00000022332.1"/>
</dbReference>
<dbReference type="SUPFAM" id="SSF54236">
    <property type="entry name" value="Ubiquitin-like"/>
    <property type="match status" value="1"/>
</dbReference>
<dbReference type="STRING" id="8078.ENSFHEP00000020410"/>
<dbReference type="GeneID" id="105921528"/>
<reference evidence="4" key="2">
    <citation type="submission" date="2025-09" db="UniProtKB">
        <authorList>
            <consortium name="Ensembl"/>
        </authorList>
    </citation>
    <scope>IDENTIFICATION</scope>
</reference>
<dbReference type="SUPFAM" id="SSF46934">
    <property type="entry name" value="UBA-like"/>
    <property type="match status" value="1"/>
</dbReference>
<feature type="domain" description="Ubiquitin-like" evidence="3">
    <location>
        <begin position="21"/>
        <end position="77"/>
    </location>
</feature>
<feature type="domain" description="UBA" evidence="2">
    <location>
        <begin position="501"/>
        <end position="544"/>
    </location>
</feature>
<feature type="region of interest" description="Disordered" evidence="1">
    <location>
        <begin position="158"/>
        <end position="180"/>
    </location>
</feature>
<dbReference type="PANTHER" id="PTHR10677:SF21">
    <property type="entry name" value="UBIQUILIN-4"/>
    <property type="match status" value="1"/>
</dbReference>
<dbReference type="Pfam" id="PF23195">
    <property type="entry name" value="UBQLN1"/>
    <property type="match status" value="1"/>
</dbReference>
<dbReference type="GO" id="GO:0006511">
    <property type="term" value="P:ubiquitin-dependent protein catabolic process"/>
    <property type="evidence" value="ECO:0007669"/>
    <property type="project" value="TreeGrafter"/>
</dbReference>
<dbReference type="PROSITE" id="PS50030">
    <property type="entry name" value="UBA"/>
    <property type="match status" value="1"/>
</dbReference>
<evidence type="ECO:0000313" key="4">
    <source>
        <dbReference type="Ensembl" id="ENSFHEP00000020410.1"/>
    </source>
</evidence>
<dbReference type="GeneTree" id="ENSGT00940000156437"/>
<dbReference type="OrthoDB" id="9450922at2759"/>
<dbReference type="SMART" id="SM00727">
    <property type="entry name" value="STI1"/>
    <property type="match status" value="3"/>
</dbReference>
<dbReference type="GO" id="GO:0031593">
    <property type="term" value="F:polyubiquitin modification-dependent protein binding"/>
    <property type="evidence" value="ECO:0007669"/>
    <property type="project" value="TreeGrafter"/>
</dbReference>
<dbReference type="InterPro" id="IPR000626">
    <property type="entry name" value="Ubiquitin-like_dom"/>
</dbReference>
<evidence type="ECO:0000259" key="3">
    <source>
        <dbReference type="PROSITE" id="PS50053"/>
    </source>
</evidence>
<dbReference type="InterPro" id="IPR015940">
    <property type="entry name" value="UBA"/>
</dbReference>
<name>A0A3Q2TUF9_FUNHE</name>
<dbReference type="InterPro" id="IPR009060">
    <property type="entry name" value="UBA-like_sf"/>
</dbReference>
<reference evidence="4" key="1">
    <citation type="submission" date="2025-08" db="UniProtKB">
        <authorList>
            <consortium name="Ensembl"/>
        </authorList>
    </citation>
    <scope>IDENTIFICATION</scope>
</reference>
<evidence type="ECO:0000256" key="1">
    <source>
        <dbReference type="SAM" id="MobiDB-lite"/>
    </source>
</evidence>
<organism evidence="4 5">
    <name type="scientific">Fundulus heteroclitus</name>
    <name type="common">Killifish</name>
    <name type="synonym">Mummichog</name>
    <dbReference type="NCBI Taxonomy" id="8078"/>
    <lineage>
        <taxon>Eukaryota</taxon>
        <taxon>Metazoa</taxon>
        <taxon>Chordata</taxon>
        <taxon>Craniata</taxon>
        <taxon>Vertebrata</taxon>
        <taxon>Euteleostomi</taxon>
        <taxon>Actinopterygii</taxon>
        <taxon>Neopterygii</taxon>
        <taxon>Teleostei</taxon>
        <taxon>Neoteleostei</taxon>
        <taxon>Acanthomorphata</taxon>
        <taxon>Ovalentaria</taxon>
        <taxon>Atherinomorphae</taxon>
        <taxon>Cyprinodontiformes</taxon>
        <taxon>Fundulidae</taxon>
        <taxon>Fundulus</taxon>
    </lineage>
</organism>
<proteinExistence type="predicted"/>
<dbReference type="Gene3D" id="1.10.8.10">
    <property type="entry name" value="DNA helicase RuvA subunit, C-terminal domain"/>
    <property type="match status" value="1"/>
</dbReference>
<keyword evidence="5" id="KW-1185">Reference proteome</keyword>
<feature type="compositionally biased region" description="Low complexity" evidence="1">
    <location>
        <begin position="89"/>
        <end position="104"/>
    </location>
</feature>
<dbReference type="InterPro" id="IPR015496">
    <property type="entry name" value="Ubiquilin"/>
</dbReference>
<dbReference type="Proteomes" id="UP000265000">
    <property type="component" value="Unplaced"/>
</dbReference>
<feature type="region of interest" description="Disordered" evidence="1">
    <location>
        <begin position="262"/>
        <end position="320"/>
    </location>
</feature>
<evidence type="ECO:0000313" key="5">
    <source>
        <dbReference type="Proteomes" id="UP000265000"/>
    </source>
</evidence>
<dbReference type="GO" id="GO:0005829">
    <property type="term" value="C:cytosol"/>
    <property type="evidence" value="ECO:0007669"/>
    <property type="project" value="TreeGrafter"/>
</dbReference>
<dbReference type="Gene3D" id="3.10.20.90">
    <property type="entry name" value="Phosphatidylinositol 3-kinase Catalytic Subunit, Chain A, domain 1"/>
    <property type="match status" value="1"/>
</dbReference>
<dbReference type="InterPro" id="IPR006636">
    <property type="entry name" value="STI1_HS-bd"/>
</dbReference>
<accession>A0A3Q2TUF9</accession>
<feature type="region of interest" description="Disordered" evidence="1">
    <location>
        <begin position="437"/>
        <end position="481"/>
    </location>
</feature>
<dbReference type="InterPro" id="IPR029071">
    <property type="entry name" value="Ubiquitin-like_domsf"/>
</dbReference>
<evidence type="ECO:0000259" key="2">
    <source>
        <dbReference type="PROSITE" id="PS50030"/>
    </source>
</evidence>
<dbReference type="PROSITE" id="PS50053">
    <property type="entry name" value="UBIQUITIN_2"/>
    <property type="match status" value="1"/>
</dbReference>
<feature type="compositionally biased region" description="Polar residues" evidence="1">
    <location>
        <begin position="274"/>
        <end position="284"/>
    </location>
</feature>